<protein>
    <submittedName>
        <fullName evidence="2">Uncharacterized protein</fullName>
    </submittedName>
</protein>
<reference evidence="2" key="2">
    <citation type="submission" date="2024-08" db="UniProtKB">
        <authorList>
            <consortium name="EnsemblMetazoa"/>
        </authorList>
    </citation>
    <scope>IDENTIFICATION</scope>
</reference>
<dbReference type="AlphaFoldDB" id="A0AAR5P1K3"/>
<dbReference type="Proteomes" id="UP000019118">
    <property type="component" value="Unassembled WGS sequence"/>
</dbReference>
<evidence type="ECO:0000256" key="1">
    <source>
        <dbReference type="SAM" id="MobiDB-lite"/>
    </source>
</evidence>
<feature type="compositionally biased region" description="Pro residues" evidence="1">
    <location>
        <begin position="138"/>
        <end position="150"/>
    </location>
</feature>
<proteinExistence type="predicted"/>
<accession>A0AAR5P1K3</accession>
<dbReference type="EnsemblMetazoa" id="XM_019898842.1">
    <property type="protein sequence ID" value="XP_019754401.1"/>
    <property type="gene ID" value="LOC109533505"/>
</dbReference>
<dbReference type="KEGG" id="dpa:109533505"/>
<reference evidence="3" key="1">
    <citation type="journal article" date="2013" name="Genome Biol.">
        <title>Draft genome of the mountain pine beetle, Dendroctonus ponderosae Hopkins, a major forest pest.</title>
        <authorList>
            <person name="Keeling C.I."/>
            <person name="Yuen M.M."/>
            <person name="Liao N.Y."/>
            <person name="Docking T.R."/>
            <person name="Chan S.K."/>
            <person name="Taylor G.A."/>
            <person name="Palmquist D.L."/>
            <person name="Jackman S.D."/>
            <person name="Nguyen A."/>
            <person name="Li M."/>
            <person name="Henderson H."/>
            <person name="Janes J.K."/>
            <person name="Zhao Y."/>
            <person name="Pandoh P."/>
            <person name="Moore R."/>
            <person name="Sperling F.A."/>
            <person name="Huber D.P."/>
            <person name="Birol I."/>
            <person name="Jones S.J."/>
            <person name="Bohlmann J."/>
        </authorList>
    </citation>
    <scope>NUCLEOTIDE SEQUENCE</scope>
</reference>
<dbReference type="GeneID" id="109533505"/>
<feature type="region of interest" description="Disordered" evidence="1">
    <location>
        <begin position="89"/>
        <end position="152"/>
    </location>
</feature>
<evidence type="ECO:0000313" key="3">
    <source>
        <dbReference type="Proteomes" id="UP000019118"/>
    </source>
</evidence>
<organism evidence="2 3">
    <name type="scientific">Dendroctonus ponderosae</name>
    <name type="common">Mountain pine beetle</name>
    <dbReference type="NCBI Taxonomy" id="77166"/>
    <lineage>
        <taxon>Eukaryota</taxon>
        <taxon>Metazoa</taxon>
        <taxon>Ecdysozoa</taxon>
        <taxon>Arthropoda</taxon>
        <taxon>Hexapoda</taxon>
        <taxon>Insecta</taxon>
        <taxon>Pterygota</taxon>
        <taxon>Neoptera</taxon>
        <taxon>Endopterygota</taxon>
        <taxon>Coleoptera</taxon>
        <taxon>Polyphaga</taxon>
        <taxon>Cucujiformia</taxon>
        <taxon>Curculionidae</taxon>
        <taxon>Scolytinae</taxon>
        <taxon>Dendroctonus</taxon>
    </lineage>
</organism>
<sequence length="191" mass="20985">MLNGRNLNNLNFGWKMGPLKIYFMLYGLALISNRASASQDEHGEIPPLLTVKDGNSLGSKASVGMERLLTGDVCQELFDCAETPFGHESQAVTNESKKRGKRVAKSQGARKKPQQSKQKKKVRPGPPKPRPKPRPRPHPVVPHPPKPNPAAEPVLDIANIPVAILEAVQKMLDSLPQNGPVKVPWPYNIIC</sequence>
<keyword evidence="3" id="KW-1185">Reference proteome</keyword>
<name>A0AAR5P1K3_DENPD</name>
<evidence type="ECO:0000313" key="2">
    <source>
        <dbReference type="EnsemblMetazoa" id="XP_019754401.1"/>
    </source>
</evidence>
<feature type="compositionally biased region" description="Basic residues" evidence="1">
    <location>
        <begin position="98"/>
        <end position="137"/>
    </location>
</feature>